<protein>
    <recommendedName>
        <fullName evidence="3">DRBM domain-containing protein</fullName>
    </recommendedName>
</protein>
<dbReference type="PANTHER" id="PTHR42030:SF1">
    <property type="entry name" value="DRBM DOMAIN-CONTAINING PROTEIN"/>
    <property type="match status" value="1"/>
</dbReference>
<dbReference type="VEuPathDB" id="FungiDB:SPBR_06215"/>
<dbReference type="RefSeq" id="XP_040622205.1">
    <property type="nucleotide sequence ID" value="XM_040764477.1"/>
</dbReference>
<evidence type="ECO:0008006" key="3">
    <source>
        <dbReference type="Google" id="ProtNLM"/>
    </source>
</evidence>
<dbReference type="GeneID" id="63679398"/>
<accession>A0A0C2J5D9</accession>
<gene>
    <name evidence="1" type="ORF">SPBR_06215</name>
</gene>
<evidence type="ECO:0000313" key="1">
    <source>
        <dbReference type="EMBL" id="KIH94195.1"/>
    </source>
</evidence>
<dbReference type="CDD" id="cd00048">
    <property type="entry name" value="DSRM_SF"/>
    <property type="match status" value="1"/>
</dbReference>
<dbReference type="AlphaFoldDB" id="A0A0C2J5D9"/>
<dbReference type="Proteomes" id="UP000031575">
    <property type="component" value="Unassembled WGS sequence"/>
</dbReference>
<dbReference type="SUPFAM" id="SSF54768">
    <property type="entry name" value="dsRNA-binding domain-like"/>
    <property type="match status" value="1"/>
</dbReference>
<dbReference type="PANTHER" id="PTHR42030">
    <property type="entry name" value="DRBM DOMAIN-CONTAINING PROTEIN"/>
    <property type="match status" value="1"/>
</dbReference>
<dbReference type="OrthoDB" id="5418749at2759"/>
<reference evidence="1 2" key="1">
    <citation type="journal article" date="2014" name="BMC Genomics">
        <title>Comparative genomics of the major fungal agents of human and animal Sporotrichosis: Sporothrix schenckii and Sporothrix brasiliensis.</title>
        <authorList>
            <person name="Teixeira M.M."/>
            <person name="de Almeida L.G."/>
            <person name="Kubitschek-Barreira P."/>
            <person name="Alves F.L."/>
            <person name="Kioshima E.S."/>
            <person name="Abadio A.K."/>
            <person name="Fernandes L."/>
            <person name="Derengowski L.S."/>
            <person name="Ferreira K.S."/>
            <person name="Souza R.C."/>
            <person name="Ruiz J.C."/>
            <person name="de Andrade N.C."/>
            <person name="Paes H.C."/>
            <person name="Nicola A.M."/>
            <person name="Albuquerque P."/>
            <person name="Gerber A.L."/>
            <person name="Martins V.P."/>
            <person name="Peconick L.D."/>
            <person name="Neto A.V."/>
            <person name="Chaucanez C.B."/>
            <person name="Silva P.A."/>
            <person name="Cunha O.L."/>
            <person name="de Oliveira F.F."/>
            <person name="dos Santos T.C."/>
            <person name="Barros A.L."/>
            <person name="Soares M.A."/>
            <person name="de Oliveira L.M."/>
            <person name="Marini M.M."/>
            <person name="Villalobos-Duno H."/>
            <person name="Cunha M.M."/>
            <person name="de Hoog S."/>
            <person name="da Silveira J.F."/>
            <person name="Henrissat B."/>
            <person name="Nino-Vega G.A."/>
            <person name="Cisalpino P.S."/>
            <person name="Mora-Montes H.M."/>
            <person name="Almeida S.R."/>
            <person name="Stajich J.E."/>
            <person name="Lopes-Bezerra L.M."/>
            <person name="Vasconcelos A.T."/>
            <person name="Felipe M.S."/>
        </authorList>
    </citation>
    <scope>NUCLEOTIDE SEQUENCE [LARGE SCALE GENOMIC DNA]</scope>
    <source>
        <strain evidence="1 2">5110</strain>
    </source>
</reference>
<proteinExistence type="predicted"/>
<evidence type="ECO:0000313" key="2">
    <source>
        <dbReference type="Proteomes" id="UP000031575"/>
    </source>
</evidence>
<comment type="caution">
    <text evidence="1">The sequence shown here is derived from an EMBL/GenBank/DDBJ whole genome shotgun (WGS) entry which is preliminary data.</text>
</comment>
<name>A0A0C2J5D9_9PEZI</name>
<dbReference type="HOGENOM" id="CLU_131085_1_0_1"/>
<keyword evidence="2" id="KW-1185">Reference proteome</keyword>
<dbReference type="EMBL" id="AWTV01000004">
    <property type="protein sequence ID" value="KIH94195.1"/>
    <property type="molecule type" value="Genomic_DNA"/>
</dbReference>
<organism evidence="1 2">
    <name type="scientific">Sporothrix brasiliensis 5110</name>
    <dbReference type="NCBI Taxonomy" id="1398154"/>
    <lineage>
        <taxon>Eukaryota</taxon>
        <taxon>Fungi</taxon>
        <taxon>Dikarya</taxon>
        <taxon>Ascomycota</taxon>
        <taxon>Pezizomycotina</taxon>
        <taxon>Sordariomycetes</taxon>
        <taxon>Sordariomycetidae</taxon>
        <taxon>Ophiostomatales</taxon>
        <taxon>Ophiostomataceae</taxon>
        <taxon>Sporothrix</taxon>
    </lineage>
</organism>
<sequence>MPSSSSPFSGPSKKANISAWQERLIEACRDCNIDPPDFQVVSDQRGGRTAWSSRVSVYGYVFAARYWYDGKNVNNAKEDAAEMALAWLTGGSNPSSPSTSRSGW</sequence>
<dbReference type="Gene3D" id="3.30.160.20">
    <property type="match status" value="1"/>
</dbReference>